<dbReference type="SUPFAM" id="SSF46785">
    <property type="entry name" value="Winged helix' DNA-binding domain"/>
    <property type="match status" value="1"/>
</dbReference>
<dbReference type="GO" id="GO:0003700">
    <property type="term" value="F:DNA-binding transcription factor activity"/>
    <property type="evidence" value="ECO:0007669"/>
    <property type="project" value="InterPro"/>
</dbReference>
<keyword evidence="1" id="KW-0175">Coiled coil</keyword>
<sequence length="193" mass="21635">MNSKQPEDDGQGGAPPNKISLYAVDSNDPHKRLIDRADVSPEDIEQINDLMQAMGDLREAENHLNDASLEYMKLGKTDMRALHLLIVSEHQEQVVTASMLAAHLNITSASTTKLLDRLERGGHIVRTPHPSDRRSQAISITRETHASAVETVGAQQSRRFYAAARLTREEREVVIRFLRDTAAELRTGMEWSK</sequence>
<feature type="region of interest" description="Disordered" evidence="2">
    <location>
        <begin position="1"/>
        <end position="23"/>
    </location>
</feature>
<dbReference type="PATRIC" id="fig|1224163.3.peg.989"/>
<dbReference type="OrthoDB" id="162531at2"/>
<evidence type="ECO:0000259" key="3">
    <source>
        <dbReference type="PROSITE" id="PS50995"/>
    </source>
</evidence>
<dbReference type="Pfam" id="PF12802">
    <property type="entry name" value="MarR_2"/>
    <property type="match status" value="1"/>
</dbReference>
<evidence type="ECO:0000256" key="2">
    <source>
        <dbReference type="SAM" id="MobiDB-lite"/>
    </source>
</evidence>
<dbReference type="eggNOG" id="COG1846">
    <property type="taxonomic scope" value="Bacteria"/>
</dbReference>
<dbReference type="Gene3D" id="1.10.10.10">
    <property type="entry name" value="Winged helix-like DNA-binding domain superfamily/Winged helix DNA-binding domain"/>
    <property type="match status" value="1"/>
</dbReference>
<name>S5STJ0_9CORY</name>
<dbReference type="PROSITE" id="PS50995">
    <property type="entry name" value="HTH_MARR_2"/>
    <property type="match status" value="1"/>
</dbReference>
<keyword evidence="5" id="KW-1185">Reference proteome</keyword>
<evidence type="ECO:0000313" key="4">
    <source>
        <dbReference type="EMBL" id="AGS34464.1"/>
    </source>
</evidence>
<gene>
    <name evidence="4" type="ORF">B841_04945</name>
</gene>
<dbReference type="EMBL" id="CP003924">
    <property type="protein sequence ID" value="AGS34464.1"/>
    <property type="molecule type" value="Genomic_DNA"/>
</dbReference>
<proteinExistence type="predicted"/>
<dbReference type="PANTHER" id="PTHR33164">
    <property type="entry name" value="TRANSCRIPTIONAL REGULATOR, MARR FAMILY"/>
    <property type="match status" value="1"/>
</dbReference>
<dbReference type="InterPro" id="IPR000835">
    <property type="entry name" value="HTH_MarR-typ"/>
</dbReference>
<dbReference type="InterPro" id="IPR039422">
    <property type="entry name" value="MarR/SlyA-like"/>
</dbReference>
<protein>
    <submittedName>
        <fullName evidence="4">Putative transcriptional regulator, MarR family protein</fullName>
    </submittedName>
</protein>
<dbReference type="InterPro" id="IPR036388">
    <property type="entry name" value="WH-like_DNA-bd_sf"/>
</dbReference>
<accession>S5STJ0</accession>
<dbReference type="RefSeq" id="WP_020934397.1">
    <property type="nucleotide sequence ID" value="NC_021915.1"/>
</dbReference>
<dbReference type="GO" id="GO:0006950">
    <property type="term" value="P:response to stress"/>
    <property type="evidence" value="ECO:0007669"/>
    <property type="project" value="TreeGrafter"/>
</dbReference>
<dbReference type="HOGENOM" id="CLU_083287_1_2_11"/>
<evidence type="ECO:0000256" key="1">
    <source>
        <dbReference type="SAM" id="Coils"/>
    </source>
</evidence>
<reference evidence="4 5" key="1">
    <citation type="submission" date="2012-11" db="EMBL/GenBank/DDBJ databases">
        <title>The complete genome sequence of Corynebacterium maris Coryn-1 (=DSM 45190).</title>
        <authorList>
            <person name="Schaffert L."/>
            <person name="Albersmeier A."/>
            <person name="Kalinowski J."/>
            <person name="Ruckert C."/>
        </authorList>
    </citation>
    <scope>NUCLEOTIDE SEQUENCE [LARGE SCALE GENOMIC DNA]</scope>
    <source>
        <strain evidence="5">Coryn-1</strain>
    </source>
</reference>
<dbReference type="InterPro" id="IPR036390">
    <property type="entry name" value="WH_DNA-bd_sf"/>
</dbReference>
<feature type="coiled-coil region" evidence="1">
    <location>
        <begin position="50"/>
        <end position="77"/>
    </location>
</feature>
<organism evidence="4 5">
    <name type="scientific">Corynebacterium maris DSM 45190</name>
    <dbReference type="NCBI Taxonomy" id="1224163"/>
    <lineage>
        <taxon>Bacteria</taxon>
        <taxon>Bacillati</taxon>
        <taxon>Actinomycetota</taxon>
        <taxon>Actinomycetes</taxon>
        <taxon>Mycobacteriales</taxon>
        <taxon>Corynebacteriaceae</taxon>
        <taxon>Corynebacterium</taxon>
    </lineage>
</organism>
<dbReference type="AlphaFoldDB" id="S5STJ0"/>
<dbReference type="PRINTS" id="PR00598">
    <property type="entry name" value="HTHMARR"/>
</dbReference>
<feature type="domain" description="HTH marR-type" evidence="3">
    <location>
        <begin position="43"/>
        <end position="183"/>
    </location>
</feature>
<evidence type="ECO:0000313" key="5">
    <source>
        <dbReference type="Proteomes" id="UP000015388"/>
    </source>
</evidence>
<dbReference type="SMART" id="SM00347">
    <property type="entry name" value="HTH_MARR"/>
    <property type="match status" value="1"/>
</dbReference>
<dbReference type="Proteomes" id="UP000015388">
    <property type="component" value="Chromosome"/>
</dbReference>
<dbReference type="PANTHER" id="PTHR33164:SF43">
    <property type="entry name" value="HTH-TYPE TRANSCRIPTIONAL REPRESSOR YETL"/>
    <property type="match status" value="1"/>
</dbReference>
<dbReference type="KEGG" id="cmd:B841_04945"/>